<accession>D4D6V8</accession>
<dbReference type="KEGG" id="tve:TRV_02835"/>
<evidence type="ECO:0000256" key="1">
    <source>
        <dbReference type="SAM" id="Phobius"/>
    </source>
</evidence>
<keyword evidence="1" id="KW-1133">Transmembrane helix</keyword>
<protein>
    <submittedName>
        <fullName evidence="2">Uncharacterized protein</fullName>
    </submittedName>
</protein>
<feature type="transmembrane region" description="Helical" evidence="1">
    <location>
        <begin position="453"/>
        <end position="471"/>
    </location>
</feature>
<dbReference type="AlphaFoldDB" id="D4D6V8"/>
<evidence type="ECO:0000313" key="2">
    <source>
        <dbReference type="EMBL" id="EFE42396.1"/>
    </source>
</evidence>
<gene>
    <name evidence="2" type="ORF">TRV_02835</name>
</gene>
<dbReference type="EMBL" id="ACYE01000147">
    <property type="protein sequence ID" value="EFE42396.1"/>
    <property type="molecule type" value="Genomic_DNA"/>
</dbReference>
<comment type="caution">
    <text evidence="2">The sequence shown here is derived from an EMBL/GenBank/DDBJ whole genome shotgun (WGS) entry which is preliminary data.</text>
</comment>
<keyword evidence="1" id="KW-0472">Membrane</keyword>
<sequence>MMWKEKIQQILLASWLNYYALLMRYACRKNIHAAYQQLVIPSALGLYIPRIQTFLGSSYLVDNDSSQPKYSLKHLLICGPFILVKFKASMDPTITALPRLHASAPNSTPQENGTNLVGWVDESPNRGTQKLISSCCFTIFICTWVVIHPRVCNRKSVAFLHKLALFLKSIMAPELIAVEGLQEWSQSRKMVRNCEKYTEKEFKLVHAFYISMLGLRYRTERGDKVIWPNQFEWLLENGHLEWRFHKSWGLDESDIKDKSSADGTVKMAALIQAAWFVVQAIVRAAHNLPLAQLESMSLSYIPLFIVTYFFWWNKPRDIHSPSVINLPQMTAEELSTFEKMSISNLFDNEGTVEQTSYWNVWALTPRVFEKEAEDKALEVEKAAYEAFIQAQYGKEPTGKGNLRRDDNDPELGNYGFGDTRASRSCASLPLAFHPKPRDIVVAHWDPDLYGSKIWPLACLFGASFGALHLISWHGTFPSIAELWLWRASGLASIGSLLVFMHFPKVVFRWGGPLTIISLVSPAVYFLSRIAMIGGVFAALRASDPRIYDTYAILNYWIHLL</sequence>
<feature type="transmembrane region" description="Helical" evidence="1">
    <location>
        <begin position="483"/>
        <end position="502"/>
    </location>
</feature>
<name>D4D6V8_TRIVH</name>
<dbReference type="PANTHER" id="PTHR35043:SF7">
    <property type="entry name" value="TRANSCRIPTION FACTOR DOMAIN-CONTAINING PROTEIN"/>
    <property type="match status" value="1"/>
</dbReference>
<feature type="transmembrane region" description="Helical" evidence="1">
    <location>
        <begin position="514"/>
        <end position="539"/>
    </location>
</feature>
<proteinExistence type="predicted"/>
<keyword evidence="3" id="KW-1185">Reference proteome</keyword>
<dbReference type="HOGENOM" id="CLU_022883_5_2_1"/>
<dbReference type="PANTHER" id="PTHR35043">
    <property type="entry name" value="TRANSCRIPTION FACTOR DOMAIN-CONTAINING PROTEIN"/>
    <property type="match status" value="1"/>
</dbReference>
<reference evidence="3" key="1">
    <citation type="journal article" date="2011" name="Genome Biol.">
        <title>Comparative and functional genomics provide insights into the pathogenicity of dermatophytic fungi.</title>
        <authorList>
            <person name="Burmester A."/>
            <person name="Shelest E."/>
            <person name="Gloeckner G."/>
            <person name="Heddergott C."/>
            <person name="Schindler S."/>
            <person name="Staib P."/>
            <person name="Heidel A."/>
            <person name="Felder M."/>
            <person name="Petzold A."/>
            <person name="Szafranski K."/>
            <person name="Feuermann M."/>
            <person name="Pedruzzi I."/>
            <person name="Priebe S."/>
            <person name="Groth M."/>
            <person name="Winkler R."/>
            <person name="Li W."/>
            <person name="Kniemeyer O."/>
            <person name="Schroeckh V."/>
            <person name="Hertweck C."/>
            <person name="Hube B."/>
            <person name="White T.C."/>
            <person name="Platzer M."/>
            <person name="Guthke R."/>
            <person name="Heitman J."/>
            <person name="Woestemeyer J."/>
            <person name="Zipfel P.F."/>
            <person name="Monod M."/>
            <person name="Brakhage A.A."/>
        </authorList>
    </citation>
    <scope>NUCLEOTIDE SEQUENCE [LARGE SCALE GENOMIC DNA]</scope>
    <source>
        <strain evidence="3">HKI 0517</strain>
    </source>
</reference>
<dbReference type="Proteomes" id="UP000008383">
    <property type="component" value="Unassembled WGS sequence"/>
</dbReference>
<dbReference type="GeneID" id="9583034"/>
<dbReference type="RefSeq" id="XP_003023014.1">
    <property type="nucleotide sequence ID" value="XM_003022968.1"/>
</dbReference>
<organism evidence="2 3">
    <name type="scientific">Trichophyton verrucosum (strain HKI 0517)</name>
    <dbReference type="NCBI Taxonomy" id="663202"/>
    <lineage>
        <taxon>Eukaryota</taxon>
        <taxon>Fungi</taxon>
        <taxon>Dikarya</taxon>
        <taxon>Ascomycota</taxon>
        <taxon>Pezizomycotina</taxon>
        <taxon>Eurotiomycetes</taxon>
        <taxon>Eurotiomycetidae</taxon>
        <taxon>Onygenales</taxon>
        <taxon>Arthrodermataceae</taxon>
        <taxon>Trichophyton</taxon>
    </lineage>
</organism>
<evidence type="ECO:0000313" key="3">
    <source>
        <dbReference type="Proteomes" id="UP000008383"/>
    </source>
</evidence>
<keyword evidence="1" id="KW-0812">Transmembrane</keyword>